<organism evidence="1 2">
    <name type="scientific">Pristionchus entomophagus</name>
    <dbReference type="NCBI Taxonomy" id="358040"/>
    <lineage>
        <taxon>Eukaryota</taxon>
        <taxon>Metazoa</taxon>
        <taxon>Ecdysozoa</taxon>
        <taxon>Nematoda</taxon>
        <taxon>Chromadorea</taxon>
        <taxon>Rhabditida</taxon>
        <taxon>Rhabditina</taxon>
        <taxon>Diplogasteromorpha</taxon>
        <taxon>Diplogasteroidea</taxon>
        <taxon>Neodiplogasteridae</taxon>
        <taxon>Pristionchus</taxon>
    </lineage>
</organism>
<proteinExistence type="predicted"/>
<gene>
    <name evidence="1" type="ORF">PENTCL1PPCAC_6627</name>
</gene>
<comment type="caution">
    <text evidence="1">The sequence shown here is derived from an EMBL/GenBank/DDBJ whole genome shotgun (WGS) entry which is preliminary data.</text>
</comment>
<accession>A0AAV5SPL1</accession>
<evidence type="ECO:0000313" key="1">
    <source>
        <dbReference type="EMBL" id="GMS84452.1"/>
    </source>
</evidence>
<reference evidence="1" key="1">
    <citation type="submission" date="2023-10" db="EMBL/GenBank/DDBJ databases">
        <title>Genome assembly of Pristionchus species.</title>
        <authorList>
            <person name="Yoshida K."/>
            <person name="Sommer R.J."/>
        </authorList>
    </citation>
    <scope>NUCLEOTIDE SEQUENCE</scope>
    <source>
        <strain evidence="1">RS0144</strain>
    </source>
</reference>
<dbReference type="Proteomes" id="UP001432027">
    <property type="component" value="Unassembled WGS sequence"/>
</dbReference>
<evidence type="ECO:0000313" key="2">
    <source>
        <dbReference type="Proteomes" id="UP001432027"/>
    </source>
</evidence>
<feature type="non-terminal residue" evidence="1">
    <location>
        <position position="1"/>
    </location>
</feature>
<keyword evidence="2" id="KW-1185">Reference proteome</keyword>
<sequence>SDFPSKSLLSSSVRNANPYAFFFNGGSSSQSIKTFNQVILKIYPFDMITGYYWRKYTNRNLAPNL</sequence>
<dbReference type="AlphaFoldDB" id="A0AAV5SPL1"/>
<name>A0AAV5SPL1_9BILA</name>
<dbReference type="EMBL" id="BTSX01000002">
    <property type="protein sequence ID" value="GMS84452.1"/>
    <property type="molecule type" value="Genomic_DNA"/>
</dbReference>
<protein>
    <submittedName>
        <fullName evidence="1">Uncharacterized protein</fullName>
    </submittedName>
</protein>